<dbReference type="PROSITE" id="PS50061">
    <property type="entry name" value="ETS_DOMAIN_3"/>
    <property type="match status" value="1"/>
</dbReference>
<dbReference type="KEGG" id="pmrn:103091756"/>
<reference evidence="7" key="1">
    <citation type="submission" date="2025-08" db="UniProtKB">
        <authorList>
            <consortium name="RefSeq"/>
        </authorList>
    </citation>
    <scope>IDENTIFICATION</scope>
    <source>
        <tissue evidence="7">Sperm</tissue>
    </source>
</reference>
<dbReference type="InterPro" id="IPR036390">
    <property type="entry name" value="WH_DNA-bd_sf"/>
</dbReference>
<dbReference type="InterPro" id="IPR000418">
    <property type="entry name" value="Ets_dom"/>
</dbReference>
<keyword evidence="3" id="KW-0539">Nucleus</keyword>
<proteinExistence type="inferred from homology"/>
<dbReference type="Gene3D" id="1.10.10.10">
    <property type="entry name" value="Winged helix-like DNA-binding domain superfamily/Winged helix DNA-binding domain"/>
    <property type="match status" value="1"/>
</dbReference>
<feature type="domain" description="ETS" evidence="5">
    <location>
        <begin position="228"/>
        <end position="311"/>
    </location>
</feature>
<dbReference type="GO" id="GO:0030154">
    <property type="term" value="P:cell differentiation"/>
    <property type="evidence" value="ECO:0007669"/>
    <property type="project" value="TreeGrafter"/>
</dbReference>
<comment type="subcellular location">
    <subcellularLocation>
        <location evidence="3">Nucleus</location>
    </subcellularLocation>
</comment>
<feature type="region of interest" description="Disordered" evidence="4">
    <location>
        <begin position="107"/>
        <end position="222"/>
    </location>
</feature>
<dbReference type="SMART" id="SM00413">
    <property type="entry name" value="ETS"/>
    <property type="match status" value="1"/>
</dbReference>
<dbReference type="Pfam" id="PF00178">
    <property type="entry name" value="Ets"/>
    <property type="match status" value="1"/>
</dbReference>
<dbReference type="PROSITE" id="PS00346">
    <property type="entry name" value="ETS_DOMAIN_2"/>
    <property type="match status" value="1"/>
</dbReference>
<evidence type="ECO:0000256" key="3">
    <source>
        <dbReference type="RuleBase" id="RU004019"/>
    </source>
</evidence>
<dbReference type="PANTHER" id="PTHR11849:SF184">
    <property type="entry name" value="ETS DOMAIN-CONTAINING PROTEIN"/>
    <property type="match status" value="1"/>
</dbReference>
<evidence type="ECO:0000313" key="7">
    <source>
        <dbReference type="RefSeq" id="XP_032834081.1"/>
    </source>
</evidence>
<accession>A0AAJ7XGZ2</accession>
<sequence length="320" mass="36767">MEARTKRHAASAFSAKFGLRAFLIRKMLAMHTMQPMYAELRDALASSYDDEASLTYSSDTDNSLKYDDPLDIIDQYIIHELQKCGNSDKNFISGSDVTLSGYEGSESSYQSLLDEPHTAPSVPSPTLSSADDADYDSDVPTLQISDTESEDEEEEEEEGDEEGCRRRCRPVELPPFGSVAGGDGQQQQQQQGRHRHHHQHHHQQQQQQQLPRGVTVKREKGVGKRGKTRLYQFLMEILQDQRMCHCIWWVDERQGIFQFSSQHKEELAKKWGQRKGNRKAMTYQKLARALRNYEATGEIRKIKKKLTYQFGAKMMGAFRR</sequence>
<evidence type="ECO:0000256" key="1">
    <source>
        <dbReference type="ARBA" id="ARBA00005562"/>
    </source>
</evidence>
<feature type="compositionally biased region" description="Acidic residues" evidence="4">
    <location>
        <begin position="147"/>
        <end position="161"/>
    </location>
</feature>
<evidence type="ECO:0000259" key="5">
    <source>
        <dbReference type="PROSITE" id="PS50061"/>
    </source>
</evidence>
<evidence type="ECO:0000256" key="4">
    <source>
        <dbReference type="SAM" id="MobiDB-lite"/>
    </source>
</evidence>
<feature type="compositionally biased region" description="Basic residues" evidence="4">
    <location>
        <begin position="192"/>
        <end position="203"/>
    </location>
</feature>
<dbReference type="AlphaFoldDB" id="A0AAJ7XGZ2"/>
<keyword evidence="6" id="KW-1185">Reference proteome</keyword>
<dbReference type="GO" id="GO:0043565">
    <property type="term" value="F:sequence-specific DNA binding"/>
    <property type="evidence" value="ECO:0007669"/>
    <property type="project" value="InterPro"/>
</dbReference>
<evidence type="ECO:0000313" key="6">
    <source>
        <dbReference type="Proteomes" id="UP001318040"/>
    </source>
</evidence>
<dbReference type="GO" id="GO:0005634">
    <property type="term" value="C:nucleus"/>
    <property type="evidence" value="ECO:0007669"/>
    <property type="project" value="UniProtKB-SubCell"/>
</dbReference>
<name>A0AAJ7XGZ2_PETMA</name>
<dbReference type="Proteomes" id="UP001318040">
    <property type="component" value="Chromosome 65"/>
</dbReference>
<comment type="similarity">
    <text evidence="1 3">Belongs to the ETS family.</text>
</comment>
<dbReference type="GO" id="GO:0000981">
    <property type="term" value="F:DNA-binding transcription factor activity, RNA polymerase II-specific"/>
    <property type="evidence" value="ECO:0007669"/>
    <property type="project" value="TreeGrafter"/>
</dbReference>
<dbReference type="RefSeq" id="XP_032834081.1">
    <property type="nucleotide sequence ID" value="XM_032978190.1"/>
</dbReference>
<evidence type="ECO:0000256" key="2">
    <source>
        <dbReference type="ARBA" id="ARBA00023125"/>
    </source>
</evidence>
<organism evidence="6 7">
    <name type="scientific">Petromyzon marinus</name>
    <name type="common">Sea lamprey</name>
    <dbReference type="NCBI Taxonomy" id="7757"/>
    <lineage>
        <taxon>Eukaryota</taxon>
        <taxon>Metazoa</taxon>
        <taxon>Chordata</taxon>
        <taxon>Craniata</taxon>
        <taxon>Vertebrata</taxon>
        <taxon>Cyclostomata</taxon>
        <taxon>Hyperoartia</taxon>
        <taxon>Petromyzontiformes</taxon>
        <taxon>Petromyzontidae</taxon>
        <taxon>Petromyzon</taxon>
    </lineage>
</organism>
<dbReference type="PANTHER" id="PTHR11849">
    <property type="entry name" value="ETS"/>
    <property type="match status" value="1"/>
</dbReference>
<dbReference type="InterPro" id="IPR046328">
    <property type="entry name" value="ETS_fam"/>
</dbReference>
<protein>
    <submittedName>
        <fullName evidence="7">Uncharacterized protein LOC103091756 isoform X1</fullName>
    </submittedName>
</protein>
<keyword evidence="2 3" id="KW-0238">DNA-binding</keyword>
<feature type="compositionally biased region" description="Low complexity" evidence="4">
    <location>
        <begin position="204"/>
        <end position="214"/>
    </location>
</feature>
<dbReference type="SUPFAM" id="SSF46785">
    <property type="entry name" value="Winged helix' DNA-binding domain"/>
    <property type="match status" value="1"/>
</dbReference>
<gene>
    <name evidence="7" type="primary">LOC103091756</name>
</gene>
<dbReference type="PRINTS" id="PR00454">
    <property type="entry name" value="ETSDOMAIN"/>
</dbReference>
<dbReference type="InterPro" id="IPR036388">
    <property type="entry name" value="WH-like_DNA-bd_sf"/>
</dbReference>